<dbReference type="SUPFAM" id="SSF46785">
    <property type="entry name" value="Winged helix' DNA-binding domain"/>
    <property type="match status" value="1"/>
</dbReference>
<dbReference type="GO" id="GO:0003677">
    <property type="term" value="F:DNA binding"/>
    <property type="evidence" value="ECO:0007669"/>
    <property type="project" value="UniProtKB-KW"/>
</dbReference>
<sequence length="135" mass="15241">MKKTALTKSESEVMYLLWHTDRALSAAEMVALSPQKTWKDSYIHLMVNSLLKKGMITPAGFVKTLRNYARTFAPCMTEEEYAQLQLRDTTIQDPALVAPFLSAMIDTADDPASMIDELIAMLQKKREKLAAKKQT</sequence>
<accession>A0AAE3AK32</accession>
<keyword evidence="6" id="KW-1185">Reference proteome</keyword>
<dbReference type="GO" id="GO:0045892">
    <property type="term" value="P:negative regulation of DNA-templated transcription"/>
    <property type="evidence" value="ECO:0007669"/>
    <property type="project" value="InterPro"/>
</dbReference>
<proteinExistence type="inferred from homology"/>
<dbReference type="InterPro" id="IPR005650">
    <property type="entry name" value="BlaI_family"/>
</dbReference>
<keyword evidence="2" id="KW-0805">Transcription regulation</keyword>
<dbReference type="RefSeq" id="WP_308448796.1">
    <property type="nucleotide sequence ID" value="NZ_JAJEQC010000003.1"/>
</dbReference>
<evidence type="ECO:0000256" key="4">
    <source>
        <dbReference type="ARBA" id="ARBA00023163"/>
    </source>
</evidence>
<evidence type="ECO:0000313" key="5">
    <source>
        <dbReference type="EMBL" id="MCC2136270.1"/>
    </source>
</evidence>
<evidence type="ECO:0000313" key="6">
    <source>
        <dbReference type="Proteomes" id="UP001199424"/>
    </source>
</evidence>
<gene>
    <name evidence="5" type="ORF">LKD31_04470</name>
</gene>
<comment type="caution">
    <text evidence="5">The sequence shown here is derived from an EMBL/GenBank/DDBJ whole genome shotgun (WGS) entry which is preliminary data.</text>
</comment>
<evidence type="ECO:0000256" key="2">
    <source>
        <dbReference type="ARBA" id="ARBA00023015"/>
    </source>
</evidence>
<evidence type="ECO:0000256" key="3">
    <source>
        <dbReference type="ARBA" id="ARBA00023125"/>
    </source>
</evidence>
<name>A0AAE3AK32_9FIRM</name>
<comment type="similarity">
    <text evidence="1">Belongs to the BlaI transcriptional regulatory family.</text>
</comment>
<dbReference type="Proteomes" id="UP001199424">
    <property type="component" value="Unassembled WGS sequence"/>
</dbReference>
<keyword evidence="4" id="KW-0804">Transcription</keyword>
<dbReference type="Gene3D" id="1.10.10.10">
    <property type="entry name" value="Winged helix-like DNA-binding domain superfamily/Winged helix DNA-binding domain"/>
    <property type="match status" value="1"/>
</dbReference>
<dbReference type="Pfam" id="PF03965">
    <property type="entry name" value="Penicillinase_R"/>
    <property type="match status" value="1"/>
</dbReference>
<dbReference type="InterPro" id="IPR036390">
    <property type="entry name" value="WH_DNA-bd_sf"/>
</dbReference>
<protein>
    <submittedName>
        <fullName evidence="5">BlaI/MecI/CopY family transcriptional regulator</fullName>
    </submittedName>
</protein>
<evidence type="ECO:0000256" key="1">
    <source>
        <dbReference type="ARBA" id="ARBA00011046"/>
    </source>
</evidence>
<organism evidence="5 6">
    <name type="scientific">Hominenteromicrobium mulieris</name>
    <dbReference type="NCBI Taxonomy" id="2885357"/>
    <lineage>
        <taxon>Bacteria</taxon>
        <taxon>Bacillati</taxon>
        <taxon>Bacillota</taxon>
        <taxon>Clostridia</taxon>
        <taxon>Eubacteriales</taxon>
        <taxon>Oscillospiraceae</taxon>
        <taxon>Hominenteromicrobium</taxon>
    </lineage>
</organism>
<dbReference type="AlphaFoldDB" id="A0AAE3AK32"/>
<dbReference type="EMBL" id="JAJEQC010000003">
    <property type="protein sequence ID" value="MCC2136270.1"/>
    <property type="molecule type" value="Genomic_DNA"/>
</dbReference>
<reference evidence="5" key="1">
    <citation type="submission" date="2021-10" db="EMBL/GenBank/DDBJ databases">
        <title>Anaerobic single-cell dispensing facilitates the cultivation of human gut bacteria.</title>
        <authorList>
            <person name="Afrizal A."/>
        </authorList>
    </citation>
    <scope>NUCLEOTIDE SEQUENCE</scope>
    <source>
        <strain evidence="5">CLA-AA-H250</strain>
    </source>
</reference>
<keyword evidence="3" id="KW-0238">DNA-binding</keyword>
<dbReference type="InterPro" id="IPR036388">
    <property type="entry name" value="WH-like_DNA-bd_sf"/>
</dbReference>